<dbReference type="GO" id="GO:0005524">
    <property type="term" value="F:ATP binding"/>
    <property type="evidence" value="ECO:0007669"/>
    <property type="project" value="InterPro"/>
</dbReference>
<dbReference type="AlphaFoldDB" id="A0A1Y2I0S2"/>
<protein>
    <recommendedName>
        <fullName evidence="1">Protein kinase domain-containing protein</fullName>
    </recommendedName>
</protein>
<dbReference type="STRING" id="765915.A0A1Y2I0S2"/>
<dbReference type="GO" id="GO:0005634">
    <property type="term" value="C:nucleus"/>
    <property type="evidence" value="ECO:0007669"/>
    <property type="project" value="TreeGrafter"/>
</dbReference>
<dbReference type="InterPro" id="IPR000719">
    <property type="entry name" value="Prot_kinase_dom"/>
</dbReference>
<comment type="caution">
    <text evidence="2">The sequence shown here is derived from an EMBL/GenBank/DDBJ whole genome shotgun (WGS) entry which is preliminary data.</text>
</comment>
<dbReference type="Pfam" id="PF00069">
    <property type="entry name" value="Pkinase"/>
    <property type="match status" value="1"/>
</dbReference>
<feature type="domain" description="Protein kinase" evidence="1">
    <location>
        <begin position="1"/>
        <end position="221"/>
    </location>
</feature>
<keyword evidence="3" id="KW-1185">Reference proteome</keyword>
<dbReference type="PROSITE" id="PS00109">
    <property type="entry name" value="PROTEIN_KINASE_TYR"/>
    <property type="match status" value="1"/>
</dbReference>
<dbReference type="PANTHER" id="PTHR44167">
    <property type="entry name" value="OVARIAN-SPECIFIC SERINE/THREONINE-PROTEIN KINASE LOK-RELATED"/>
    <property type="match status" value="1"/>
</dbReference>
<dbReference type="GO" id="GO:0004674">
    <property type="term" value="F:protein serine/threonine kinase activity"/>
    <property type="evidence" value="ECO:0007669"/>
    <property type="project" value="TreeGrafter"/>
</dbReference>
<evidence type="ECO:0000313" key="3">
    <source>
        <dbReference type="Proteomes" id="UP000193411"/>
    </source>
</evidence>
<evidence type="ECO:0000259" key="1">
    <source>
        <dbReference type="PROSITE" id="PS50011"/>
    </source>
</evidence>
<dbReference type="PANTHER" id="PTHR44167:SF31">
    <property type="entry name" value="PROTEIN CBG02007"/>
    <property type="match status" value="1"/>
</dbReference>
<accession>A0A1Y2I0S2</accession>
<dbReference type="GO" id="GO:0005737">
    <property type="term" value="C:cytoplasm"/>
    <property type="evidence" value="ECO:0007669"/>
    <property type="project" value="TreeGrafter"/>
</dbReference>
<evidence type="ECO:0000313" key="2">
    <source>
        <dbReference type="EMBL" id="ORZ39571.1"/>
    </source>
</evidence>
<dbReference type="PROSITE" id="PS50011">
    <property type="entry name" value="PROTEIN_KINASE_DOM"/>
    <property type="match status" value="1"/>
</dbReference>
<dbReference type="Gene3D" id="1.10.510.10">
    <property type="entry name" value="Transferase(Phosphotransferase) domain 1"/>
    <property type="match status" value="1"/>
</dbReference>
<dbReference type="Proteomes" id="UP000193411">
    <property type="component" value="Unassembled WGS sequence"/>
</dbReference>
<organism evidence="2 3">
    <name type="scientific">Catenaria anguillulae PL171</name>
    <dbReference type="NCBI Taxonomy" id="765915"/>
    <lineage>
        <taxon>Eukaryota</taxon>
        <taxon>Fungi</taxon>
        <taxon>Fungi incertae sedis</taxon>
        <taxon>Blastocladiomycota</taxon>
        <taxon>Blastocladiomycetes</taxon>
        <taxon>Blastocladiales</taxon>
        <taxon>Catenariaceae</taxon>
        <taxon>Catenaria</taxon>
    </lineage>
</organism>
<dbReference type="InterPro" id="IPR011009">
    <property type="entry name" value="Kinase-like_dom_sf"/>
</dbReference>
<gene>
    <name evidence="2" type="ORF">BCR44DRAFT_1250021</name>
</gene>
<sequence>MPLAEVARLATDLVQALTTVHEAGYVHCDVSVGNVVIACDECDKQLVTLAPKDDAPRCPHVAATQPAVERPPRRYRLIDFGLCQKIDDTNAVTSACGTPGFVAPEITQVPPAAAAGASAALGMIPSFQLDPPQHPPSYSPQAWQLPQSPSLGARSMSHLNISSLWGGMSSPMYSAADSGLGGCGGSTYALSEVSSLASSPPSDRMSFFAGSVDGSVNSPRLAALRSSTPSPPTAWRDLRFRLSAARDVYSVGVVVGLVLSGYLPLCDADHLGCPRSSPDYVRAHVTPRLRVFRKVLADNVHLVAPARSRCLTGPWISCCGVLPIRHVHARLRKSCYAGTQCASGCWEPRPRLMTWRCLCAWWIRQRGAGRRVIPS</sequence>
<dbReference type="InterPro" id="IPR008266">
    <property type="entry name" value="Tyr_kinase_AS"/>
</dbReference>
<name>A0A1Y2I0S2_9FUNG</name>
<dbReference type="SUPFAM" id="SSF56112">
    <property type="entry name" value="Protein kinase-like (PK-like)"/>
    <property type="match status" value="1"/>
</dbReference>
<dbReference type="EMBL" id="MCFL01000005">
    <property type="protein sequence ID" value="ORZ39571.1"/>
    <property type="molecule type" value="Genomic_DNA"/>
</dbReference>
<dbReference type="GO" id="GO:0044773">
    <property type="term" value="P:mitotic DNA damage checkpoint signaling"/>
    <property type="evidence" value="ECO:0007669"/>
    <property type="project" value="TreeGrafter"/>
</dbReference>
<dbReference type="OrthoDB" id="5568883at2759"/>
<proteinExistence type="predicted"/>
<reference evidence="2 3" key="1">
    <citation type="submission" date="2016-07" db="EMBL/GenBank/DDBJ databases">
        <title>Pervasive Adenine N6-methylation of Active Genes in Fungi.</title>
        <authorList>
            <consortium name="DOE Joint Genome Institute"/>
            <person name="Mondo S.J."/>
            <person name="Dannebaum R.O."/>
            <person name="Kuo R.C."/>
            <person name="Labutti K."/>
            <person name="Haridas S."/>
            <person name="Kuo A."/>
            <person name="Salamov A."/>
            <person name="Ahrendt S.R."/>
            <person name="Lipzen A."/>
            <person name="Sullivan W."/>
            <person name="Andreopoulos W.B."/>
            <person name="Clum A."/>
            <person name="Lindquist E."/>
            <person name="Daum C."/>
            <person name="Ramamoorthy G.K."/>
            <person name="Gryganskyi A."/>
            <person name="Culley D."/>
            <person name="Magnuson J.K."/>
            <person name="James T.Y."/>
            <person name="O'Malley M.A."/>
            <person name="Stajich J.E."/>
            <person name="Spatafora J.W."/>
            <person name="Visel A."/>
            <person name="Grigoriev I.V."/>
        </authorList>
    </citation>
    <scope>NUCLEOTIDE SEQUENCE [LARGE SCALE GENOMIC DNA]</scope>
    <source>
        <strain evidence="2 3">PL171</strain>
    </source>
</reference>